<dbReference type="PROSITE" id="PS50980">
    <property type="entry name" value="COA_CT_NTER"/>
    <property type="match status" value="1"/>
</dbReference>
<feature type="compositionally biased region" description="Low complexity" evidence="8">
    <location>
        <begin position="22"/>
        <end position="37"/>
    </location>
</feature>
<evidence type="ECO:0000256" key="3">
    <source>
        <dbReference type="ARBA" id="ARBA00038567"/>
    </source>
</evidence>
<dbReference type="EC" id="6.4.1.3" evidence="2"/>
<evidence type="ECO:0000256" key="8">
    <source>
        <dbReference type="SAM" id="MobiDB-lite"/>
    </source>
</evidence>
<dbReference type="SUPFAM" id="SSF52096">
    <property type="entry name" value="ClpP/crotonase"/>
    <property type="match status" value="2"/>
</dbReference>
<comment type="pathway">
    <text evidence="1">Metabolic intermediate metabolism; propanoyl-CoA degradation; succinyl-CoA from propanoyl-CoA: step 1/3.</text>
</comment>
<feature type="domain" description="CoA carboxyltransferase C-terminal" evidence="10">
    <location>
        <begin position="324"/>
        <end position="583"/>
    </location>
</feature>
<dbReference type="InterPro" id="IPR011763">
    <property type="entry name" value="COA_CT_C"/>
</dbReference>
<comment type="catalytic activity">
    <reaction evidence="7">
        <text>propanoyl-CoA + hydrogencarbonate + ATP = (S)-methylmalonyl-CoA + ADP + phosphate + H(+)</text>
        <dbReference type="Rhea" id="RHEA:23720"/>
        <dbReference type="ChEBI" id="CHEBI:15378"/>
        <dbReference type="ChEBI" id="CHEBI:17544"/>
        <dbReference type="ChEBI" id="CHEBI:30616"/>
        <dbReference type="ChEBI" id="CHEBI:43474"/>
        <dbReference type="ChEBI" id="CHEBI:57327"/>
        <dbReference type="ChEBI" id="CHEBI:57392"/>
        <dbReference type="ChEBI" id="CHEBI:456216"/>
        <dbReference type="EC" id="6.4.1.3"/>
    </reaction>
    <physiologicalReaction direction="left-to-right" evidence="7">
        <dbReference type="Rhea" id="RHEA:23721"/>
    </physiologicalReaction>
</comment>
<feature type="domain" description="CoA carboxyltransferase N-terminal" evidence="9">
    <location>
        <begin position="53"/>
        <end position="320"/>
    </location>
</feature>
<dbReference type="InterPro" id="IPR029045">
    <property type="entry name" value="ClpP/crotonase-like_dom_sf"/>
</dbReference>
<dbReference type="UniPathway" id="UPA00363">
    <property type="reaction ID" value="UER00861"/>
</dbReference>
<dbReference type="Proteomes" id="UP000243797">
    <property type="component" value="Unassembled WGS sequence"/>
</dbReference>
<dbReference type="STRING" id="2082308.A0A2K1QHA2"/>
<reference evidence="11 12" key="1">
    <citation type="submission" date="2017-06" db="EMBL/GenBank/DDBJ databases">
        <title>Draft genome sequence of a variant of Elsinoe murrayae.</title>
        <authorList>
            <person name="Cheng Q."/>
        </authorList>
    </citation>
    <scope>NUCLEOTIDE SEQUENCE [LARGE SCALE GENOMIC DNA]</scope>
    <source>
        <strain evidence="11 12">CQ-2017a</strain>
    </source>
</reference>
<name>A0A2K1QHA2_9PEZI</name>
<dbReference type="Gene3D" id="3.90.226.10">
    <property type="entry name" value="2-enoyl-CoA Hydratase, Chain A, domain 1"/>
    <property type="match status" value="2"/>
</dbReference>
<comment type="catalytic activity">
    <reaction evidence="6">
        <text>butanoyl-CoA + hydrogencarbonate + ATP = (2S)-ethylmalonyl-CoA + ADP + phosphate + H(+)</text>
        <dbReference type="Rhea" id="RHEA:59520"/>
        <dbReference type="ChEBI" id="CHEBI:15378"/>
        <dbReference type="ChEBI" id="CHEBI:17544"/>
        <dbReference type="ChEBI" id="CHEBI:30616"/>
        <dbReference type="ChEBI" id="CHEBI:43474"/>
        <dbReference type="ChEBI" id="CHEBI:57371"/>
        <dbReference type="ChEBI" id="CHEBI:60909"/>
        <dbReference type="ChEBI" id="CHEBI:456216"/>
    </reaction>
    <physiologicalReaction direction="left-to-right" evidence="6">
        <dbReference type="Rhea" id="RHEA:59521"/>
    </physiologicalReaction>
</comment>
<dbReference type="GO" id="GO:0004658">
    <property type="term" value="F:propionyl-CoA carboxylase activity"/>
    <property type="evidence" value="ECO:0007669"/>
    <property type="project" value="UniProtKB-EC"/>
</dbReference>
<dbReference type="EMBL" id="NKHZ01000088">
    <property type="protein sequence ID" value="PNS14282.1"/>
    <property type="molecule type" value="Genomic_DNA"/>
</dbReference>
<dbReference type="InterPro" id="IPR051047">
    <property type="entry name" value="AccD/PCCB"/>
</dbReference>
<dbReference type="Pfam" id="PF01039">
    <property type="entry name" value="Carboxyl_trans"/>
    <property type="match status" value="1"/>
</dbReference>
<dbReference type="InParanoid" id="A0A2K1QHA2"/>
<gene>
    <name evidence="11" type="ORF">CAC42_6795</name>
</gene>
<keyword evidence="12" id="KW-1185">Reference proteome</keyword>
<accession>A0A2K1QHA2</accession>
<comment type="caution">
    <text evidence="11">The sequence shown here is derived from an EMBL/GenBank/DDBJ whole genome shotgun (WGS) entry which is preliminary data.</text>
</comment>
<feature type="region of interest" description="Disordered" evidence="8">
    <location>
        <begin position="1"/>
        <end position="55"/>
    </location>
</feature>
<evidence type="ECO:0000256" key="2">
    <source>
        <dbReference type="ARBA" id="ARBA00013050"/>
    </source>
</evidence>
<proteinExistence type="predicted"/>
<evidence type="ECO:0000256" key="6">
    <source>
        <dbReference type="ARBA" id="ARBA00048208"/>
    </source>
</evidence>
<sequence length="586" mass="63958">MAKNDSPAPTPKDPATNPTAASRLSQLSSQLSPSQTSNTRRRRRLPQGPPADHSDVLSQLSTLRTIAKTPSPSHPGYARQLSSGKLWVRDRVTRLFDAGSFREVGSVSGDVTWRSLSPVTEAPIDFVPSNNVQGFGKLRGRRVLFTADDFTLRAGHADGAIGAKTVYMEKLALALKLPMVKLVDGSSGGGSVSTIRTMGYSYIPPLESFGYVMKQLNAGIPNLGAVLGPAIGLGAARVVSCHFSVMAADVGALFNAGPKVVAGATFEEGLTFRDLGGPMMHCTNGTIDNLAKDEDECFEQIRTVLGYLPDCGEKVPPTVEEHDDIQRLSPELRSMVPRKRERMFDPRKIITTVVDQGSFFEIGRLWGTTIIVGLARLGGRPVGIVANNPETNAGALDAAGSQKLTRHLKFLDIFNIPLLQFVDVPGYAVGTVAERTATMRWGIELAKTYYATTMPIFSVIVRRVYGVAGGVMLDCRDPRFRVAWPSGEWGSLPLDGGIEAGHAAELKKIEKEKGEQARKERYKELEDEYRRLMSPIRTANAFGVEEIIDPARTRPLVCEWLEHTYESLLPIRIQERIVGKLSPVFS</sequence>
<dbReference type="GO" id="GO:0006552">
    <property type="term" value="P:L-leucine catabolic process"/>
    <property type="evidence" value="ECO:0007669"/>
    <property type="project" value="UniProtKB-UniPathway"/>
</dbReference>
<dbReference type="InterPro" id="IPR034733">
    <property type="entry name" value="AcCoA_carboxyl_beta"/>
</dbReference>
<evidence type="ECO:0000259" key="9">
    <source>
        <dbReference type="PROSITE" id="PS50980"/>
    </source>
</evidence>
<evidence type="ECO:0000256" key="1">
    <source>
        <dbReference type="ARBA" id="ARBA00005060"/>
    </source>
</evidence>
<evidence type="ECO:0000256" key="4">
    <source>
        <dbReference type="ARBA" id="ARBA00041138"/>
    </source>
</evidence>
<dbReference type="PANTHER" id="PTHR43842">
    <property type="entry name" value="PROPIONYL-COA CARBOXYLASE BETA CHAIN"/>
    <property type="match status" value="1"/>
</dbReference>
<dbReference type="OrthoDB" id="439921at2759"/>
<dbReference type="PANTHER" id="PTHR43842:SF2">
    <property type="entry name" value="PROPIONYL-COA CARBOXYLASE BETA CHAIN, MITOCHONDRIAL"/>
    <property type="match status" value="1"/>
</dbReference>
<dbReference type="InterPro" id="IPR011762">
    <property type="entry name" value="COA_CT_N"/>
</dbReference>
<evidence type="ECO:0000256" key="5">
    <source>
        <dbReference type="ARBA" id="ARBA00042797"/>
    </source>
</evidence>
<comment type="subunit">
    <text evidence="3">The holoenzyme is a dodecamer composed of 6 PCCA/alpha subunits and 6 PCCB/beta subunits.</text>
</comment>
<organism evidence="11 12">
    <name type="scientific">Sphaceloma murrayae</name>
    <dbReference type="NCBI Taxonomy" id="2082308"/>
    <lineage>
        <taxon>Eukaryota</taxon>
        <taxon>Fungi</taxon>
        <taxon>Dikarya</taxon>
        <taxon>Ascomycota</taxon>
        <taxon>Pezizomycotina</taxon>
        <taxon>Dothideomycetes</taxon>
        <taxon>Dothideomycetidae</taxon>
        <taxon>Myriangiales</taxon>
        <taxon>Elsinoaceae</taxon>
        <taxon>Sphaceloma</taxon>
    </lineage>
</organism>
<protein>
    <recommendedName>
        <fullName evidence="4">Propionyl-CoA carboxylase beta chain, mitochondrial</fullName>
        <ecNumber evidence="2">6.4.1.3</ecNumber>
    </recommendedName>
    <alternativeName>
        <fullName evidence="5">Propanoyl-CoA:carbon dioxide ligase subunit beta</fullName>
    </alternativeName>
</protein>
<evidence type="ECO:0000256" key="7">
    <source>
        <dbReference type="ARBA" id="ARBA00049495"/>
    </source>
</evidence>
<evidence type="ECO:0000313" key="11">
    <source>
        <dbReference type="EMBL" id="PNS14282.1"/>
    </source>
</evidence>
<dbReference type="AlphaFoldDB" id="A0A2K1QHA2"/>
<evidence type="ECO:0000313" key="12">
    <source>
        <dbReference type="Proteomes" id="UP000243797"/>
    </source>
</evidence>
<dbReference type="PROSITE" id="PS50989">
    <property type="entry name" value="COA_CT_CTER"/>
    <property type="match status" value="1"/>
</dbReference>
<evidence type="ECO:0000259" key="10">
    <source>
        <dbReference type="PROSITE" id="PS50989"/>
    </source>
</evidence>